<proteinExistence type="predicted"/>
<sequence>MNEFPRGPRAAGDEPHDARALARALGLVGRRLEAAERDALKDHGLT</sequence>
<reference evidence="1" key="1">
    <citation type="submission" date="2020-02" db="EMBL/GenBank/DDBJ databases">
        <authorList>
            <person name="Meier V. D."/>
        </authorList>
    </citation>
    <scope>NUCLEOTIDE SEQUENCE</scope>
    <source>
        <strain evidence="1">AVDCRST_MAG79</strain>
    </source>
</reference>
<name>A0A6J4UC90_9ACTN</name>
<organism evidence="1">
    <name type="scientific">uncultured Thermoleophilia bacterium</name>
    <dbReference type="NCBI Taxonomy" id="1497501"/>
    <lineage>
        <taxon>Bacteria</taxon>
        <taxon>Bacillati</taxon>
        <taxon>Actinomycetota</taxon>
        <taxon>Thermoleophilia</taxon>
        <taxon>environmental samples</taxon>
    </lineage>
</organism>
<accession>A0A6J4UC90</accession>
<dbReference type="AlphaFoldDB" id="A0A6J4UC90"/>
<dbReference type="EMBL" id="CADCWC010000322">
    <property type="protein sequence ID" value="CAA9544423.1"/>
    <property type="molecule type" value="Genomic_DNA"/>
</dbReference>
<gene>
    <name evidence="1" type="ORF">AVDCRST_MAG79-2155</name>
</gene>
<protein>
    <submittedName>
        <fullName evidence="1">Uncharacterized protein</fullName>
    </submittedName>
</protein>
<evidence type="ECO:0000313" key="1">
    <source>
        <dbReference type="EMBL" id="CAA9544423.1"/>
    </source>
</evidence>
<feature type="non-terminal residue" evidence="1">
    <location>
        <position position="46"/>
    </location>
</feature>